<dbReference type="PANTHER" id="PTHR43798:SF33">
    <property type="entry name" value="HYDROLASE, PUTATIVE (AFU_ORTHOLOGUE AFUA_2G14860)-RELATED"/>
    <property type="match status" value="1"/>
</dbReference>
<evidence type="ECO:0000313" key="4">
    <source>
        <dbReference type="EMBL" id="SUN29629.1"/>
    </source>
</evidence>
<evidence type="ECO:0000256" key="2">
    <source>
        <dbReference type="SAM" id="SignalP"/>
    </source>
</evidence>
<feature type="chain" id="PRO_5044501447" evidence="2">
    <location>
        <begin position="22"/>
        <end position="344"/>
    </location>
</feature>
<reference evidence="4 5" key="1">
    <citation type="submission" date="2018-06" db="EMBL/GenBank/DDBJ databases">
        <authorList>
            <consortium name="Pathogen Informatics"/>
            <person name="Doyle S."/>
        </authorList>
    </citation>
    <scope>NUCLEOTIDE SEQUENCE [LARGE SCALE GENOMIC DNA]</scope>
    <source>
        <strain evidence="4 5">NCTC9828</strain>
    </source>
</reference>
<dbReference type="InterPro" id="IPR000073">
    <property type="entry name" value="AB_hydrolase_1"/>
</dbReference>
<evidence type="ECO:0000313" key="5">
    <source>
        <dbReference type="Proteomes" id="UP000255140"/>
    </source>
</evidence>
<comment type="caution">
    <text evidence="4">The sequence shown here is derived from an EMBL/GenBank/DDBJ whole genome shotgun (WGS) entry which is preliminary data.</text>
</comment>
<dbReference type="EMBL" id="UHEW01000005">
    <property type="protein sequence ID" value="SUN29629.1"/>
    <property type="molecule type" value="Genomic_DNA"/>
</dbReference>
<dbReference type="PANTHER" id="PTHR43798">
    <property type="entry name" value="MONOACYLGLYCEROL LIPASE"/>
    <property type="match status" value="1"/>
</dbReference>
<dbReference type="Gene3D" id="3.40.50.1820">
    <property type="entry name" value="alpha/beta hydrolase"/>
    <property type="match status" value="1"/>
</dbReference>
<proteinExistence type="predicted"/>
<feature type="region of interest" description="Disordered" evidence="1">
    <location>
        <begin position="24"/>
        <end position="65"/>
    </location>
</feature>
<name>A0AB74H6A7_STRAG</name>
<accession>A0AB74H6A7</accession>
<feature type="compositionally biased region" description="Basic and acidic residues" evidence="1">
    <location>
        <begin position="39"/>
        <end position="58"/>
    </location>
</feature>
<dbReference type="AlphaFoldDB" id="A0AB74H6A7"/>
<keyword evidence="2" id="KW-0732">Signal</keyword>
<gene>
    <name evidence="4" type="ORF">NCTC9828_01901</name>
</gene>
<evidence type="ECO:0000259" key="3">
    <source>
        <dbReference type="Pfam" id="PF00561"/>
    </source>
</evidence>
<feature type="domain" description="AB hydrolase-1" evidence="3">
    <location>
        <begin position="100"/>
        <end position="232"/>
    </location>
</feature>
<dbReference type="SUPFAM" id="SSF53474">
    <property type="entry name" value="alpha/beta-Hydrolases"/>
    <property type="match status" value="1"/>
</dbReference>
<sequence>MKNITKLSTVALSLLLCTACAASNTSTSKTQSHHPKQTKLTDKQKEEPKNKEAADQEMHPQGAVDLTKYKAKPVKDYGKKIDVGDGKKMNIYETGQGKIPIVFIPGQAEISPRYAYKNLIERLSKKYKIYTVEPLGYGLSDIPTKPRTLENITKEIHTGLNKIGVKNFYLAAHSLGGMYSLNYAKTYSNDVKGFIGMDTSTPNMEGDGTTGESSASTLKWAESIPEVDKKTNEQYLSIGAKKSGNKTERDEDRRVSDNLHKMEKVKFPKGMPAKYFLANESAEDIKMRKKIFPKLKSWEQQHIDLSEDPKDVSVETLDASHLIYHTQYKHMAKAIDEWIQSHEK</sequence>
<dbReference type="InterPro" id="IPR050266">
    <property type="entry name" value="AB_hydrolase_sf"/>
</dbReference>
<feature type="signal peptide" evidence="2">
    <location>
        <begin position="1"/>
        <end position="21"/>
    </location>
</feature>
<dbReference type="RefSeq" id="WP_017650138.1">
    <property type="nucleotide sequence ID" value="NZ_CP026082.1"/>
</dbReference>
<feature type="region of interest" description="Disordered" evidence="1">
    <location>
        <begin position="232"/>
        <end position="255"/>
    </location>
</feature>
<dbReference type="InterPro" id="IPR029058">
    <property type="entry name" value="AB_hydrolase_fold"/>
</dbReference>
<organism evidence="4 5">
    <name type="scientific">Streptococcus agalactiae</name>
    <dbReference type="NCBI Taxonomy" id="1311"/>
    <lineage>
        <taxon>Bacteria</taxon>
        <taxon>Bacillati</taxon>
        <taxon>Bacillota</taxon>
        <taxon>Bacilli</taxon>
        <taxon>Lactobacillales</taxon>
        <taxon>Streptococcaceae</taxon>
        <taxon>Streptococcus</taxon>
    </lineage>
</organism>
<feature type="compositionally biased region" description="Basic and acidic residues" evidence="1">
    <location>
        <begin position="245"/>
        <end position="255"/>
    </location>
</feature>
<protein>
    <submittedName>
        <fullName evidence="4">Haloalkane dehalogenase</fullName>
    </submittedName>
</protein>
<dbReference type="Pfam" id="PF00561">
    <property type="entry name" value="Abhydrolase_1"/>
    <property type="match status" value="1"/>
</dbReference>
<dbReference type="Proteomes" id="UP000255140">
    <property type="component" value="Unassembled WGS sequence"/>
</dbReference>
<evidence type="ECO:0000256" key="1">
    <source>
        <dbReference type="SAM" id="MobiDB-lite"/>
    </source>
</evidence>
<dbReference type="GO" id="GO:0016020">
    <property type="term" value="C:membrane"/>
    <property type="evidence" value="ECO:0007669"/>
    <property type="project" value="TreeGrafter"/>
</dbReference>